<accession>A0AAV3XXH1</accession>
<evidence type="ECO:0000313" key="2">
    <source>
        <dbReference type="Proteomes" id="UP000735302"/>
    </source>
</evidence>
<gene>
    <name evidence="1" type="ORF">PoB_000119800</name>
</gene>
<name>A0AAV3XXH1_9GAST</name>
<dbReference type="AlphaFoldDB" id="A0AAV3XXH1"/>
<keyword evidence="2" id="KW-1185">Reference proteome</keyword>
<comment type="caution">
    <text evidence="1">The sequence shown here is derived from an EMBL/GenBank/DDBJ whole genome shotgun (WGS) entry which is preliminary data.</text>
</comment>
<dbReference type="EMBL" id="BLXT01000154">
    <property type="protein sequence ID" value="GFN74692.1"/>
    <property type="molecule type" value="Genomic_DNA"/>
</dbReference>
<protein>
    <submittedName>
        <fullName evidence="1">Uncharacterized protein</fullName>
    </submittedName>
</protein>
<evidence type="ECO:0000313" key="1">
    <source>
        <dbReference type="EMBL" id="GFN74692.1"/>
    </source>
</evidence>
<organism evidence="1 2">
    <name type="scientific">Plakobranchus ocellatus</name>
    <dbReference type="NCBI Taxonomy" id="259542"/>
    <lineage>
        <taxon>Eukaryota</taxon>
        <taxon>Metazoa</taxon>
        <taxon>Spiralia</taxon>
        <taxon>Lophotrochozoa</taxon>
        <taxon>Mollusca</taxon>
        <taxon>Gastropoda</taxon>
        <taxon>Heterobranchia</taxon>
        <taxon>Euthyneura</taxon>
        <taxon>Panpulmonata</taxon>
        <taxon>Sacoglossa</taxon>
        <taxon>Placobranchoidea</taxon>
        <taxon>Plakobranchidae</taxon>
        <taxon>Plakobranchus</taxon>
    </lineage>
</organism>
<sequence length="120" mass="13699">MLTLTFLTSVRSHFLIHTIWLNTLTLVLMDKFKVKTSRTDHYPETFSKDRDHSNFLIHVQMTHVGLPSVNQTFKATAKDNKASSLAIKLTRCSVPSITACYAVICATLNKPWRRSDFQIS</sequence>
<dbReference type="Proteomes" id="UP000735302">
    <property type="component" value="Unassembled WGS sequence"/>
</dbReference>
<proteinExistence type="predicted"/>
<reference evidence="1 2" key="1">
    <citation type="journal article" date="2021" name="Elife">
        <title>Chloroplast acquisition without the gene transfer in kleptoplastic sea slugs, Plakobranchus ocellatus.</title>
        <authorList>
            <person name="Maeda T."/>
            <person name="Takahashi S."/>
            <person name="Yoshida T."/>
            <person name="Shimamura S."/>
            <person name="Takaki Y."/>
            <person name="Nagai Y."/>
            <person name="Toyoda A."/>
            <person name="Suzuki Y."/>
            <person name="Arimoto A."/>
            <person name="Ishii H."/>
            <person name="Satoh N."/>
            <person name="Nishiyama T."/>
            <person name="Hasebe M."/>
            <person name="Maruyama T."/>
            <person name="Minagawa J."/>
            <person name="Obokata J."/>
            <person name="Shigenobu S."/>
        </authorList>
    </citation>
    <scope>NUCLEOTIDE SEQUENCE [LARGE SCALE GENOMIC DNA]</scope>
</reference>